<name>A0A381YRL3_9ZZZZ</name>
<evidence type="ECO:0000313" key="1">
    <source>
        <dbReference type="EMBL" id="SVA79600.1"/>
    </source>
</evidence>
<gene>
    <name evidence="1" type="ORF">METZ01_LOCUS132454</name>
</gene>
<reference evidence="1" key="1">
    <citation type="submission" date="2018-05" db="EMBL/GenBank/DDBJ databases">
        <authorList>
            <person name="Lanie J.A."/>
            <person name="Ng W.-L."/>
            <person name="Kazmierczak K.M."/>
            <person name="Andrzejewski T.M."/>
            <person name="Davidsen T.M."/>
            <person name="Wayne K.J."/>
            <person name="Tettelin H."/>
            <person name="Glass J.I."/>
            <person name="Rusch D."/>
            <person name="Podicherti R."/>
            <person name="Tsui H.-C.T."/>
            <person name="Winkler M.E."/>
        </authorList>
    </citation>
    <scope>NUCLEOTIDE SEQUENCE</scope>
</reference>
<organism evidence="1">
    <name type="scientific">marine metagenome</name>
    <dbReference type="NCBI Taxonomy" id="408172"/>
    <lineage>
        <taxon>unclassified sequences</taxon>
        <taxon>metagenomes</taxon>
        <taxon>ecological metagenomes</taxon>
    </lineage>
</organism>
<proteinExistence type="predicted"/>
<accession>A0A381YRL3</accession>
<sequence length="38" mass="4611">MGVPKAKYQVWSDKHRFHALFYTLDEAIDKFIQLRTTR</sequence>
<dbReference type="AlphaFoldDB" id="A0A381YRL3"/>
<protein>
    <submittedName>
        <fullName evidence="1">Uncharacterized protein</fullName>
    </submittedName>
</protein>
<dbReference type="EMBL" id="UINC01018873">
    <property type="protein sequence ID" value="SVA79600.1"/>
    <property type="molecule type" value="Genomic_DNA"/>
</dbReference>